<dbReference type="Proteomes" id="UP001295444">
    <property type="component" value="Chromosome 02"/>
</dbReference>
<name>A0AAD1RBI2_PELCU</name>
<evidence type="ECO:0000313" key="3">
    <source>
        <dbReference type="Proteomes" id="UP001295444"/>
    </source>
</evidence>
<accession>A0AAD1RBI2</accession>
<organism evidence="2 3">
    <name type="scientific">Pelobates cultripes</name>
    <name type="common">Western spadefoot toad</name>
    <dbReference type="NCBI Taxonomy" id="61616"/>
    <lineage>
        <taxon>Eukaryota</taxon>
        <taxon>Metazoa</taxon>
        <taxon>Chordata</taxon>
        <taxon>Craniata</taxon>
        <taxon>Vertebrata</taxon>
        <taxon>Euteleostomi</taxon>
        <taxon>Amphibia</taxon>
        <taxon>Batrachia</taxon>
        <taxon>Anura</taxon>
        <taxon>Pelobatoidea</taxon>
        <taxon>Pelobatidae</taxon>
        <taxon>Pelobates</taxon>
    </lineage>
</organism>
<feature type="region of interest" description="Disordered" evidence="1">
    <location>
        <begin position="35"/>
        <end position="101"/>
    </location>
</feature>
<proteinExistence type="predicted"/>
<protein>
    <submittedName>
        <fullName evidence="2">Uncharacterized protein</fullName>
    </submittedName>
</protein>
<feature type="compositionally biased region" description="Basic residues" evidence="1">
    <location>
        <begin position="59"/>
        <end position="84"/>
    </location>
</feature>
<sequence>MAGTVCFPDSGVVQLDFETQLTILFDNFWRRLESRAGRHQQSDAPDGLKRHLVRGPQLHPRRKQMAPRPRHTQTGRKCPNKRKIKEAECNSQMDRIVKWSP</sequence>
<reference evidence="2" key="1">
    <citation type="submission" date="2022-03" db="EMBL/GenBank/DDBJ databases">
        <authorList>
            <person name="Alioto T."/>
            <person name="Alioto T."/>
            <person name="Gomez Garrido J."/>
        </authorList>
    </citation>
    <scope>NUCLEOTIDE SEQUENCE</scope>
</reference>
<keyword evidence="3" id="KW-1185">Reference proteome</keyword>
<gene>
    <name evidence="2" type="ORF">PECUL_23A013908</name>
</gene>
<dbReference type="AlphaFoldDB" id="A0AAD1RBI2"/>
<dbReference type="EMBL" id="OW240913">
    <property type="protein sequence ID" value="CAH2245576.1"/>
    <property type="molecule type" value="Genomic_DNA"/>
</dbReference>
<evidence type="ECO:0000256" key="1">
    <source>
        <dbReference type="SAM" id="MobiDB-lite"/>
    </source>
</evidence>
<evidence type="ECO:0000313" key="2">
    <source>
        <dbReference type="EMBL" id="CAH2245576.1"/>
    </source>
</evidence>